<dbReference type="InterPro" id="IPR037523">
    <property type="entry name" value="VOC_core"/>
</dbReference>
<organism evidence="2 3">
    <name type="scientific">Paenarthrobacter aurescens (strain TC1)</name>
    <dbReference type="NCBI Taxonomy" id="290340"/>
    <lineage>
        <taxon>Bacteria</taxon>
        <taxon>Bacillati</taxon>
        <taxon>Actinomycetota</taxon>
        <taxon>Actinomycetes</taxon>
        <taxon>Micrococcales</taxon>
        <taxon>Micrococcaceae</taxon>
        <taxon>Paenarthrobacter</taxon>
    </lineage>
</organism>
<name>A1RBT2_PAEAT</name>
<dbReference type="PANTHER" id="PTHR33993">
    <property type="entry name" value="GLYOXALASE-RELATED"/>
    <property type="match status" value="1"/>
</dbReference>
<feature type="domain" description="VOC" evidence="1">
    <location>
        <begin position="193"/>
        <end position="309"/>
    </location>
</feature>
<dbReference type="eggNOG" id="COG3324">
    <property type="taxonomic scope" value="Bacteria"/>
</dbReference>
<dbReference type="PANTHER" id="PTHR33993:SF14">
    <property type="entry name" value="GB|AAF24581.1"/>
    <property type="match status" value="1"/>
</dbReference>
<reference evidence="2 3" key="1">
    <citation type="journal article" date="2006" name="PLoS Genet.">
        <title>Secrets of soil survival revealed by the genome sequence of Arthrobacter aurescens TC1.</title>
        <authorList>
            <person name="Mongodin E.F."/>
            <person name="Shapir N."/>
            <person name="Daugherty S.C."/>
            <person name="DeBoy R.T."/>
            <person name="Emerson J.B."/>
            <person name="Shvartzbeyn A."/>
            <person name="Radune D."/>
            <person name="Vamathevan J."/>
            <person name="Riggs F."/>
            <person name="Grinberg V."/>
            <person name="Khouri H."/>
            <person name="Wackett L.P."/>
            <person name="Nelson K.E."/>
            <person name="Sadowsky M.J."/>
        </authorList>
    </citation>
    <scope>NUCLEOTIDE SEQUENCE [LARGE SCALE GENOMIC DNA]</scope>
    <source>
        <strain evidence="2 3">TC1</strain>
    </source>
</reference>
<evidence type="ECO:0000313" key="3">
    <source>
        <dbReference type="Proteomes" id="UP000000637"/>
    </source>
</evidence>
<dbReference type="AlphaFoldDB" id="A1RBT2"/>
<dbReference type="SMR" id="A1RBT2"/>
<dbReference type="OrthoDB" id="9793039at2"/>
<sequence>MGCCFGAPEKFGLKSCHEPGPATTLWMAASSGARRIGQPGRQLCPSKQAIQRSPMSTKISSWPAATPMWVDLGVNDLPAARSYYAELFGWEYVSGGEGSGDYLLAHVDGRAVAGVGPKQDPGMATVWTTYLATDDVDVTAKKVIANGGQLIAPPFDVLDSGRMALAMDSVGAVFGLWQAGTHIGAERVNEHGALCWNELHTRDYASAQAFYSKVFDASYQDISGDDFTYSTFKRPSDGREVGGVHHDTDMPEGLPNYWLAWFASDDVDGTAEKALELGSSLLAPVMDSPFGRMAIVQGPQGETFGIIDTPPTGDQSASE</sequence>
<evidence type="ECO:0000259" key="1">
    <source>
        <dbReference type="PROSITE" id="PS51819"/>
    </source>
</evidence>
<dbReference type="InterPro" id="IPR029068">
    <property type="entry name" value="Glyas_Bleomycin-R_OHBP_Dase"/>
</dbReference>
<evidence type="ECO:0000313" key="2">
    <source>
        <dbReference type="EMBL" id="ABM08645.1"/>
    </source>
</evidence>
<protein>
    <submittedName>
        <fullName evidence="2">Glyoxalase family protein</fullName>
    </submittedName>
</protein>
<gene>
    <name evidence="2" type="ordered locus">AAur_4023</name>
</gene>
<dbReference type="Pfam" id="PF00903">
    <property type="entry name" value="Glyoxalase"/>
    <property type="match status" value="2"/>
</dbReference>
<dbReference type="EMBL" id="CP000474">
    <property type="protein sequence ID" value="ABM08645.1"/>
    <property type="molecule type" value="Genomic_DNA"/>
</dbReference>
<accession>A1RBT2</accession>
<dbReference type="CDD" id="cd07247">
    <property type="entry name" value="SgaA_N_like"/>
    <property type="match status" value="2"/>
</dbReference>
<feature type="domain" description="VOC" evidence="1">
    <location>
        <begin position="66"/>
        <end position="179"/>
    </location>
</feature>
<dbReference type="HOGENOM" id="CLU_069623_2_0_11"/>
<proteinExistence type="predicted"/>
<dbReference type="InterPro" id="IPR052164">
    <property type="entry name" value="Anthracycline_SecMetBiosynth"/>
</dbReference>
<dbReference type="Proteomes" id="UP000000637">
    <property type="component" value="Chromosome"/>
</dbReference>
<dbReference type="KEGG" id="aau:AAur_4023"/>
<dbReference type="PROSITE" id="PS51819">
    <property type="entry name" value="VOC"/>
    <property type="match status" value="2"/>
</dbReference>
<dbReference type="InterPro" id="IPR004360">
    <property type="entry name" value="Glyas_Fos-R_dOase_dom"/>
</dbReference>
<dbReference type="Gene3D" id="3.10.180.10">
    <property type="entry name" value="2,3-Dihydroxybiphenyl 1,2-Dioxygenase, domain 1"/>
    <property type="match status" value="2"/>
</dbReference>
<keyword evidence="3" id="KW-1185">Reference proteome</keyword>
<dbReference type="SUPFAM" id="SSF54593">
    <property type="entry name" value="Glyoxalase/Bleomycin resistance protein/Dihydroxybiphenyl dioxygenase"/>
    <property type="match status" value="2"/>
</dbReference>